<evidence type="ECO:0000256" key="5">
    <source>
        <dbReference type="ARBA" id="ARBA00022859"/>
    </source>
</evidence>
<evidence type="ECO:0000256" key="7">
    <source>
        <dbReference type="SAM" id="Coils"/>
    </source>
</evidence>
<keyword evidence="3 6" id="KW-0863">Zinc-finger</keyword>
<feature type="domain" description="B30.2/SPRY" evidence="9">
    <location>
        <begin position="363"/>
        <end position="557"/>
    </location>
</feature>
<dbReference type="SUPFAM" id="SSF49899">
    <property type="entry name" value="Concanavalin A-like lectins/glucanases"/>
    <property type="match status" value="1"/>
</dbReference>
<dbReference type="GeneID" id="102214846"/>
<evidence type="ECO:0000313" key="10">
    <source>
        <dbReference type="Proteomes" id="UP000695023"/>
    </source>
</evidence>
<dbReference type="Pfam" id="PF00622">
    <property type="entry name" value="SPRY"/>
    <property type="match status" value="1"/>
</dbReference>
<keyword evidence="7" id="KW-0175">Coiled coil</keyword>
<feature type="coiled-coil region" evidence="7">
    <location>
        <begin position="259"/>
        <end position="293"/>
    </location>
</feature>
<feature type="domain" description="RING-type" evidence="8">
    <location>
        <begin position="15"/>
        <end position="58"/>
    </location>
</feature>
<dbReference type="InterPro" id="IPR003877">
    <property type="entry name" value="SPRY_dom"/>
</dbReference>
<dbReference type="Pfam" id="PF15227">
    <property type="entry name" value="zf-C3HC4_4"/>
    <property type="match status" value="1"/>
</dbReference>
<evidence type="ECO:0000256" key="6">
    <source>
        <dbReference type="PROSITE-ProRule" id="PRU00175"/>
    </source>
</evidence>
<reference evidence="11" key="1">
    <citation type="submission" date="2025-08" db="UniProtKB">
        <authorList>
            <consortium name="RefSeq"/>
        </authorList>
    </citation>
    <scope>IDENTIFICATION</scope>
</reference>
<keyword evidence="10" id="KW-1185">Reference proteome</keyword>
<dbReference type="InterPro" id="IPR001870">
    <property type="entry name" value="B30.2/SPRY"/>
</dbReference>
<protein>
    <submittedName>
        <fullName evidence="11">E3 ubiquitin/ISG15 ligase TRIM25-like</fullName>
    </submittedName>
</protein>
<evidence type="ECO:0000256" key="2">
    <source>
        <dbReference type="ARBA" id="ARBA00022723"/>
    </source>
</evidence>
<dbReference type="Pfam" id="PF13765">
    <property type="entry name" value="PRY"/>
    <property type="match status" value="1"/>
</dbReference>
<dbReference type="InterPro" id="IPR006574">
    <property type="entry name" value="PRY"/>
</dbReference>
<evidence type="ECO:0000313" key="11">
    <source>
        <dbReference type="RefSeq" id="XP_005725706.1"/>
    </source>
</evidence>
<evidence type="ECO:0000259" key="8">
    <source>
        <dbReference type="PROSITE" id="PS50089"/>
    </source>
</evidence>
<dbReference type="InterPro" id="IPR001841">
    <property type="entry name" value="Znf_RING"/>
</dbReference>
<dbReference type="PROSITE" id="PS00518">
    <property type="entry name" value="ZF_RING_1"/>
    <property type="match status" value="1"/>
</dbReference>
<dbReference type="AlphaFoldDB" id="A0A9Y3R1S6"/>
<dbReference type="PRINTS" id="PR01407">
    <property type="entry name" value="BUTYPHLNCDUF"/>
</dbReference>
<dbReference type="Gene3D" id="3.30.40.10">
    <property type="entry name" value="Zinc/RING finger domain, C3HC4 (zinc finger)"/>
    <property type="match status" value="1"/>
</dbReference>
<evidence type="ECO:0000256" key="4">
    <source>
        <dbReference type="ARBA" id="ARBA00022833"/>
    </source>
</evidence>
<dbReference type="Proteomes" id="UP000695023">
    <property type="component" value="Unplaced"/>
</dbReference>
<dbReference type="InterPro" id="IPR003879">
    <property type="entry name" value="Butyrophylin_SPRY"/>
</dbReference>
<dbReference type="SUPFAM" id="SSF57845">
    <property type="entry name" value="B-box zinc-binding domain"/>
    <property type="match status" value="1"/>
</dbReference>
<dbReference type="Gene3D" id="2.60.120.920">
    <property type="match status" value="1"/>
</dbReference>
<dbReference type="SMART" id="SM00336">
    <property type="entry name" value="BBOX"/>
    <property type="match status" value="1"/>
</dbReference>
<keyword evidence="1" id="KW-0399">Innate immunity</keyword>
<dbReference type="PANTHER" id="PTHR25465">
    <property type="entry name" value="B-BOX DOMAIN CONTAINING"/>
    <property type="match status" value="1"/>
</dbReference>
<dbReference type="SUPFAM" id="SSF57850">
    <property type="entry name" value="RING/U-box"/>
    <property type="match status" value="1"/>
</dbReference>
<accession>A0A9Y3R1S6</accession>
<sequence>MEQQHIQVEKKKLCCSICLDLLKDPVTIPCGHSYCTNCVKHHWDEEDHKKTHSCPQCRQTFTPRPALVKNTVLAELVEELQTTELQADHCYAGPGDVTFDVCSGRKLKATKSCLERLVSYCGQHFHPHYESPAYKKHTLIKQSGKLQGNICSCHGKDLKLFCRTDQKCTCLLCAVYEHKHHGMILASEERSKWEEELVSSQQKIKKRLQDRENDMKVLQHEMDAINYSADKALKESEEIFTQLLHLINNMRSDVKLQIKSQQKTKVSRAKELRAKLQQELRWLRRRDAELEQLSHRKDHATFIQNYSSLTCINQGTDPRRINMHLLQYFEDVTLAAHKAKEKLHTIFTDTSTKISLIEKEVSVSVPSGEPKTRAECLQHSQVLTLDPNTANTHLSLSEGNRKATVMSEKQLYPSHQDRFTDMFQVLSRESLSGRHYWEVEKKSFEVSIAVTYKDIRRTGYESGFGNDDKSWALECFHNSYQFRHNATSTLIRGPQSSRIGMYLDHSGGILSFYSVSDTVNLLHRVQTTFTQPLYQGLGVFASSDAPAAAAELCELKTILVPVSPV</sequence>
<dbReference type="InterPro" id="IPR043136">
    <property type="entry name" value="B30.2/SPRY_sf"/>
</dbReference>
<dbReference type="InterPro" id="IPR058030">
    <property type="entry name" value="TRIM8/14/16/25/29/45/65_CC"/>
</dbReference>
<dbReference type="PROSITE" id="PS50089">
    <property type="entry name" value="ZF_RING_2"/>
    <property type="match status" value="1"/>
</dbReference>
<dbReference type="InterPro" id="IPR013320">
    <property type="entry name" value="ConA-like_dom_sf"/>
</dbReference>
<evidence type="ECO:0000256" key="3">
    <source>
        <dbReference type="ARBA" id="ARBA00022771"/>
    </source>
</evidence>
<evidence type="ECO:0000259" key="9">
    <source>
        <dbReference type="PROSITE" id="PS50188"/>
    </source>
</evidence>
<evidence type="ECO:0000256" key="1">
    <source>
        <dbReference type="ARBA" id="ARBA00022588"/>
    </source>
</evidence>
<keyword evidence="5" id="KW-0391">Immunity</keyword>
<dbReference type="GO" id="GO:0045087">
    <property type="term" value="P:innate immune response"/>
    <property type="evidence" value="ECO:0007669"/>
    <property type="project" value="UniProtKB-KW"/>
</dbReference>
<proteinExistence type="predicted"/>
<gene>
    <name evidence="11" type="primary">LOC102214846</name>
</gene>
<dbReference type="Pfam" id="PF25600">
    <property type="entry name" value="TRIM_CC"/>
    <property type="match status" value="1"/>
</dbReference>
<organism evidence="10 11">
    <name type="scientific">Pundamilia nyererei</name>
    <dbReference type="NCBI Taxonomy" id="303518"/>
    <lineage>
        <taxon>Eukaryota</taxon>
        <taxon>Metazoa</taxon>
        <taxon>Chordata</taxon>
        <taxon>Craniata</taxon>
        <taxon>Vertebrata</taxon>
        <taxon>Euteleostomi</taxon>
        <taxon>Actinopterygii</taxon>
        <taxon>Neopterygii</taxon>
        <taxon>Teleostei</taxon>
        <taxon>Neoteleostei</taxon>
        <taxon>Acanthomorphata</taxon>
        <taxon>Ovalentaria</taxon>
        <taxon>Cichlomorphae</taxon>
        <taxon>Cichliformes</taxon>
        <taxon>Cichlidae</taxon>
        <taxon>African cichlids</taxon>
        <taxon>Pseudocrenilabrinae</taxon>
        <taxon>Haplochromini</taxon>
        <taxon>Pundamilia</taxon>
    </lineage>
</organism>
<dbReference type="Pfam" id="PF00643">
    <property type="entry name" value="zf-B_box"/>
    <property type="match status" value="1"/>
</dbReference>
<dbReference type="Gene3D" id="4.10.830.40">
    <property type="match status" value="1"/>
</dbReference>
<dbReference type="PROSITE" id="PS50188">
    <property type="entry name" value="B302_SPRY"/>
    <property type="match status" value="1"/>
</dbReference>
<name>A0A9Y3R1S6_9CICH</name>
<dbReference type="SMART" id="SM00449">
    <property type="entry name" value="SPRY"/>
    <property type="match status" value="1"/>
</dbReference>
<dbReference type="PANTHER" id="PTHR25465:SF5">
    <property type="entry name" value="E3 UBIQUITIN_ISG15 LIGASE TRIM25-RELATED"/>
    <property type="match status" value="1"/>
</dbReference>
<dbReference type="Gene3D" id="3.30.160.60">
    <property type="entry name" value="Classic Zinc Finger"/>
    <property type="match status" value="1"/>
</dbReference>
<dbReference type="CDD" id="cd19769">
    <property type="entry name" value="Bbox2_TRIM16-like"/>
    <property type="match status" value="1"/>
</dbReference>
<dbReference type="GO" id="GO:0008270">
    <property type="term" value="F:zinc ion binding"/>
    <property type="evidence" value="ECO:0007669"/>
    <property type="project" value="UniProtKB-KW"/>
</dbReference>
<keyword evidence="2" id="KW-0479">Metal-binding</keyword>
<dbReference type="InterPro" id="IPR013083">
    <property type="entry name" value="Znf_RING/FYVE/PHD"/>
</dbReference>
<dbReference type="SMART" id="SM00184">
    <property type="entry name" value="RING"/>
    <property type="match status" value="1"/>
</dbReference>
<dbReference type="SMART" id="SM00589">
    <property type="entry name" value="PRY"/>
    <property type="match status" value="1"/>
</dbReference>
<keyword evidence="4" id="KW-0862">Zinc</keyword>
<dbReference type="InterPro" id="IPR051051">
    <property type="entry name" value="E3_ubiq-ligase_TRIM/RNF"/>
</dbReference>
<dbReference type="RefSeq" id="XP_005725706.1">
    <property type="nucleotide sequence ID" value="XM_005725649.1"/>
</dbReference>
<dbReference type="CDD" id="cd16040">
    <property type="entry name" value="SPRY_PRY_SNTX"/>
    <property type="match status" value="1"/>
</dbReference>
<dbReference type="InterPro" id="IPR000315">
    <property type="entry name" value="Znf_B-box"/>
</dbReference>
<dbReference type="InterPro" id="IPR017907">
    <property type="entry name" value="Znf_RING_CS"/>
</dbReference>
<dbReference type="GO" id="GO:0005737">
    <property type="term" value="C:cytoplasm"/>
    <property type="evidence" value="ECO:0007669"/>
    <property type="project" value="UniProtKB-ARBA"/>
</dbReference>